<reference evidence="11" key="1">
    <citation type="submission" date="2013-11" db="EMBL/GenBank/DDBJ databases">
        <title>Genome sequence of the fusiform rust pathogen reveals effectors for host alternation and coevolution with pine.</title>
        <authorList>
            <consortium name="DOE Joint Genome Institute"/>
            <person name="Smith K."/>
            <person name="Pendleton A."/>
            <person name="Kubisiak T."/>
            <person name="Anderson C."/>
            <person name="Salamov A."/>
            <person name="Aerts A."/>
            <person name="Riley R."/>
            <person name="Clum A."/>
            <person name="Lindquist E."/>
            <person name="Ence D."/>
            <person name="Campbell M."/>
            <person name="Kronenberg Z."/>
            <person name="Feau N."/>
            <person name="Dhillon B."/>
            <person name="Hamelin R."/>
            <person name="Burleigh J."/>
            <person name="Smith J."/>
            <person name="Yandell M."/>
            <person name="Nelson C."/>
            <person name="Grigoriev I."/>
            <person name="Davis J."/>
        </authorList>
    </citation>
    <scope>NUCLEOTIDE SEQUENCE</scope>
    <source>
        <strain evidence="11">G11</strain>
    </source>
</reference>
<evidence type="ECO:0000256" key="8">
    <source>
        <dbReference type="HAMAP-Rule" id="MF_03226"/>
    </source>
</evidence>
<feature type="region of interest" description="Disordered" evidence="10">
    <location>
        <begin position="235"/>
        <end position="283"/>
    </location>
</feature>
<dbReference type="HAMAP" id="MF_03226">
    <property type="entry name" value="YJU2"/>
    <property type="match status" value="1"/>
</dbReference>
<dbReference type="GO" id="GO:0071006">
    <property type="term" value="C:U2-type catalytic step 1 spliceosome"/>
    <property type="evidence" value="ECO:0007669"/>
    <property type="project" value="UniProtKB-UniRule"/>
</dbReference>
<keyword evidence="3 8" id="KW-0479">Metal-binding</keyword>
<dbReference type="PANTHER" id="PTHR12111:SF1">
    <property type="entry name" value="SPLICING FACTOR YJU2"/>
    <property type="match status" value="1"/>
</dbReference>
<name>A0A9P6NCU0_9BASI</name>
<dbReference type="AlphaFoldDB" id="A0A9P6NCU0"/>
<feature type="binding site" evidence="8">
    <location>
        <position position="80"/>
    </location>
    <ligand>
        <name>Zn(2+)</name>
        <dbReference type="ChEBI" id="CHEBI:29105"/>
    </ligand>
</feature>
<comment type="similarity">
    <text evidence="8">Belongs to the CWC16 family. YJU2 subfamily.</text>
</comment>
<keyword evidence="2" id="KW-0507">mRNA processing</keyword>
<evidence type="ECO:0000256" key="10">
    <source>
        <dbReference type="SAM" id="MobiDB-lite"/>
    </source>
</evidence>
<keyword evidence="12" id="KW-1185">Reference proteome</keyword>
<evidence type="ECO:0000256" key="5">
    <source>
        <dbReference type="ARBA" id="ARBA00022833"/>
    </source>
</evidence>
<proteinExistence type="inferred from homology"/>
<accession>A0A9P6NCU0</accession>
<sequence>MSERKVLNKYYPPDFDPAKIPRRKLGKDRQQVVRLMAPFSMQCKSCTEFIYKGKKFNARKEAAAGEHYFGIKIFRFYIKCPRCSNEITFKTDPKNSDYVAEHGAQRNFEPWREDEAKKNAGSDSEDDVDRLLANERAELEEQEEDSMRSLEKNQIESKREMEILDKLQEIRSRNARMERSLNGRGIDGVLTSVSSRVDSSLAGVKEMEEEERRLRELEEDEAEVARFFSKVANPLAQPHQLNGDTSEPVASGSGTRLEPDLVGASQQTTESLDQEANDEKVPQPAAFTIKRKFTEAEPDVRSLLSEASREMLTNVSFTKAPPKKKKTNLASQLGLKISKKTGTAK</sequence>
<comment type="subcellular location">
    <subcellularLocation>
        <location evidence="1 8">Nucleus</location>
    </subcellularLocation>
</comment>
<evidence type="ECO:0000313" key="12">
    <source>
        <dbReference type="Proteomes" id="UP000886653"/>
    </source>
</evidence>
<dbReference type="Pfam" id="PF04502">
    <property type="entry name" value="Saf4_Yju2"/>
    <property type="match status" value="1"/>
</dbReference>
<feature type="coiled-coil region" evidence="9">
    <location>
        <begin position="200"/>
        <end position="227"/>
    </location>
</feature>
<feature type="region of interest" description="Disordered" evidence="10">
    <location>
        <begin position="105"/>
        <end position="128"/>
    </location>
</feature>
<evidence type="ECO:0000256" key="3">
    <source>
        <dbReference type="ARBA" id="ARBA00022723"/>
    </source>
</evidence>
<comment type="function">
    <text evidence="8">Part of the spliceosome which catalyzes two sequential transesterification reactions, first the excision of the non-coding intron from pre-mRNA and then the ligation of the coding exons to form the mature mRNA. Plays a role in stabilizing the structure of the spliceosome catalytic core and docking of the branch helix into the active site, producing 5'-exon and lariat intron-3'-intermediates.</text>
</comment>
<feature type="binding site" evidence="8">
    <location>
        <position position="46"/>
    </location>
    <ligand>
        <name>Zn(2+)</name>
        <dbReference type="ChEBI" id="CHEBI:29105"/>
    </ligand>
</feature>
<keyword evidence="6" id="KW-0508">mRNA splicing</keyword>
<comment type="subunit">
    <text evidence="8">Component of the spliceosome. Present in the activated B complex, the catalytically activated B* complex which catalyzes the branching, the catalytic step 1 C complex catalyzing the exon ligation, and the postcatalytic P complex containing the ligated exons (mRNA) and the excised lariat intron.</text>
</comment>
<dbReference type="InterPro" id="IPR007590">
    <property type="entry name" value="Saf4/Yju2"/>
</dbReference>
<protein>
    <recommendedName>
        <fullName evidence="8">Splicing factor YJU2</fullName>
    </recommendedName>
</protein>
<evidence type="ECO:0000313" key="11">
    <source>
        <dbReference type="EMBL" id="KAG0144360.1"/>
    </source>
</evidence>
<evidence type="ECO:0000256" key="2">
    <source>
        <dbReference type="ARBA" id="ARBA00022664"/>
    </source>
</evidence>
<keyword evidence="7 8" id="KW-0539">Nucleus</keyword>
<dbReference type="Proteomes" id="UP000886653">
    <property type="component" value="Unassembled WGS sequence"/>
</dbReference>
<evidence type="ECO:0000256" key="7">
    <source>
        <dbReference type="ARBA" id="ARBA00023242"/>
    </source>
</evidence>
<dbReference type="OrthoDB" id="674963at2759"/>
<gene>
    <name evidence="11" type="ORF">CROQUDRAFT_47419</name>
</gene>
<dbReference type="GO" id="GO:0046872">
    <property type="term" value="F:metal ion binding"/>
    <property type="evidence" value="ECO:0007669"/>
    <property type="project" value="UniProtKB-KW"/>
</dbReference>
<comment type="caution">
    <text evidence="11">The sequence shown here is derived from an EMBL/GenBank/DDBJ whole genome shotgun (WGS) entry which is preliminary data.</text>
</comment>
<dbReference type="GO" id="GO:0000349">
    <property type="term" value="P:generation of catalytic spliceosome for first transesterification step"/>
    <property type="evidence" value="ECO:0007669"/>
    <property type="project" value="UniProtKB-UniRule"/>
</dbReference>
<feature type="region of interest" description="Disordered" evidence="10">
    <location>
        <begin position="316"/>
        <end position="345"/>
    </location>
</feature>
<evidence type="ECO:0000256" key="1">
    <source>
        <dbReference type="ARBA" id="ARBA00004123"/>
    </source>
</evidence>
<dbReference type="EMBL" id="MU167297">
    <property type="protein sequence ID" value="KAG0144360.1"/>
    <property type="molecule type" value="Genomic_DNA"/>
</dbReference>
<organism evidence="11 12">
    <name type="scientific">Cronartium quercuum f. sp. fusiforme G11</name>
    <dbReference type="NCBI Taxonomy" id="708437"/>
    <lineage>
        <taxon>Eukaryota</taxon>
        <taxon>Fungi</taxon>
        <taxon>Dikarya</taxon>
        <taxon>Basidiomycota</taxon>
        <taxon>Pucciniomycotina</taxon>
        <taxon>Pucciniomycetes</taxon>
        <taxon>Pucciniales</taxon>
        <taxon>Coleosporiaceae</taxon>
        <taxon>Cronartium</taxon>
    </lineage>
</organism>
<dbReference type="InterPro" id="IPR043701">
    <property type="entry name" value="Yju2"/>
</dbReference>
<keyword evidence="9" id="KW-0175">Coiled coil</keyword>
<evidence type="ECO:0000256" key="9">
    <source>
        <dbReference type="SAM" id="Coils"/>
    </source>
</evidence>
<evidence type="ECO:0000256" key="4">
    <source>
        <dbReference type="ARBA" id="ARBA00022728"/>
    </source>
</evidence>
<feature type="binding site" evidence="8">
    <location>
        <position position="83"/>
    </location>
    <ligand>
        <name>Zn(2+)</name>
        <dbReference type="ChEBI" id="CHEBI:29105"/>
    </ligand>
</feature>
<dbReference type="PANTHER" id="PTHR12111">
    <property type="entry name" value="SPLICING FACTOR YJU2"/>
    <property type="match status" value="1"/>
</dbReference>
<keyword evidence="4 8" id="KW-0747">Spliceosome</keyword>
<keyword evidence="5 8" id="KW-0862">Zinc</keyword>
<feature type="binding site" evidence="8">
    <location>
        <position position="43"/>
    </location>
    <ligand>
        <name>Zn(2+)</name>
        <dbReference type="ChEBI" id="CHEBI:29105"/>
    </ligand>
</feature>
<feature type="compositionally biased region" description="Basic and acidic residues" evidence="10">
    <location>
        <begin position="105"/>
        <end position="120"/>
    </location>
</feature>
<evidence type="ECO:0000256" key="6">
    <source>
        <dbReference type="ARBA" id="ARBA00023187"/>
    </source>
</evidence>